<dbReference type="eggNOG" id="KOG0143">
    <property type="taxonomic scope" value="Eukaryota"/>
</dbReference>
<dbReference type="STRING" id="4533.J3KZP3"/>
<dbReference type="InterPro" id="IPR050295">
    <property type="entry name" value="Plant_2OG-oxidoreductases"/>
</dbReference>
<dbReference type="HOGENOM" id="CLU_1580933_0_0_1"/>
<dbReference type="Gene3D" id="2.60.120.330">
    <property type="entry name" value="B-lactam Antibiotic, Isopenicillin N Synthase, Chain"/>
    <property type="match status" value="1"/>
</dbReference>
<dbReference type="PROSITE" id="PS51471">
    <property type="entry name" value="FE2OG_OXY"/>
    <property type="match status" value="1"/>
</dbReference>
<dbReference type="SUPFAM" id="SSF51197">
    <property type="entry name" value="Clavaminate synthase-like"/>
    <property type="match status" value="1"/>
</dbReference>
<evidence type="ECO:0000256" key="1">
    <source>
        <dbReference type="ARBA" id="ARBA00022723"/>
    </source>
</evidence>
<dbReference type="InterPro" id="IPR027443">
    <property type="entry name" value="IPNS-like_sf"/>
</dbReference>
<dbReference type="Pfam" id="PF03171">
    <property type="entry name" value="2OG-FeII_Oxy"/>
    <property type="match status" value="1"/>
</dbReference>
<evidence type="ECO:0000313" key="5">
    <source>
        <dbReference type="Proteomes" id="UP000006038"/>
    </source>
</evidence>
<dbReference type="InterPro" id="IPR005123">
    <property type="entry name" value="Oxoglu/Fe-dep_dioxygenase_dom"/>
</dbReference>
<keyword evidence="1" id="KW-0479">Metal-binding</keyword>
<reference evidence="4" key="2">
    <citation type="submission" date="2013-04" db="UniProtKB">
        <authorList>
            <consortium name="EnsemblPlants"/>
        </authorList>
    </citation>
    <scope>IDENTIFICATION</scope>
</reference>
<dbReference type="Proteomes" id="UP000006038">
    <property type="component" value="Chromosome 1"/>
</dbReference>
<keyword evidence="2" id="KW-0408">Iron</keyword>
<dbReference type="AlphaFoldDB" id="J3KZP3"/>
<feature type="domain" description="Fe2OG dioxygenase" evidence="3">
    <location>
        <begin position="42"/>
        <end position="169"/>
    </location>
</feature>
<dbReference type="InterPro" id="IPR044861">
    <property type="entry name" value="IPNS-like_FE2OG_OXY"/>
</dbReference>
<organism evidence="4">
    <name type="scientific">Oryza brachyantha</name>
    <name type="common">malo sina</name>
    <dbReference type="NCBI Taxonomy" id="4533"/>
    <lineage>
        <taxon>Eukaryota</taxon>
        <taxon>Viridiplantae</taxon>
        <taxon>Streptophyta</taxon>
        <taxon>Embryophyta</taxon>
        <taxon>Tracheophyta</taxon>
        <taxon>Spermatophyta</taxon>
        <taxon>Magnoliopsida</taxon>
        <taxon>Liliopsida</taxon>
        <taxon>Poales</taxon>
        <taxon>Poaceae</taxon>
        <taxon>BOP clade</taxon>
        <taxon>Oryzoideae</taxon>
        <taxon>Oryzeae</taxon>
        <taxon>Oryzinae</taxon>
        <taxon>Oryza</taxon>
    </lineage>
</organism>
<dbReference type="PANTHER" id="PTHR47991">
    <property type="entry name" value="OXOGLUTARATE/IRON-DEPENDENT DIOXYGENASE"/>
    <property type="match status" value="1"/>
</dbReference>
<evidence type="ECO:0000259" key="3">
    <source>
        <dbReference type="PROSITE" id="PS51471"/>
    </source>
</evidence>
<proteinExistence type="predicted"/>
<dbReference type="EnsemblPlants" id="OB01G24490.1">
    <property type="protein sequence ID" value="OB01G24490.1"/>
    <property type="gene ID" value="OB01G24490"/>
</dbReference>
<dbReference type="GO" id="GO:0046872">
    <property type="term" value="F:metal ion binding"/>
    <property type="evidence" value="ECO:0007669"/>
    <property type="project" value="UniProtKB-KW"/>
</dbReference>
<evidence type="ECO:0000313" key="4">
    <source>
        <dbReference type="EnsemblPlants" id="OB01G24490.1"/>
    </source>
</evidence>
<reference evidence="4" key="1">
    <citation type="journal article" date="2013" name="Nat. Commun.">
        <title>Whole-genome sequencing of Oryza brachyantha reveals mechanisms underlying Oryza genome evolution.</title>
        <authorList>
            <person name="Chen J."/>
            <person name="Huang Q."/>
            <person name="Gao D."/>
            <person name="Wang J."/>
            <person name="Lang Y."/>
            <person name="Liu T."/>
            <person name="Li B."/>
            <person name="Bai Z."/>
            <person name="Luis Goicoechea J."/>
            <person name="Liang C."/>
            <person name="Chen C."/>
            <person name="Zhang W."/>
            <person name="Sun S."/>
            <person name="Liao Y."/>
            <person name="Zhang X."/>
            <person name="Yang L."/>
            <person name="Song C."/>
            <person name="Wang M."/>
            <person name="Shi J."/>
            <person name="Liu G."/>
            <person name="Liu J."/>
            <person name="Zhou H."/>
            <person name="Zhou W."/>
            <person name="Yu Q."/>
            <person name="An N."/>
            <person name="Chen Y."/>
            <person name="Cai Q."/>
            <person name="Wang B."/>
            <person name="Liu B."/>
            <person name="Min J."/>
            <person name="Huang Y."/>
            <person name="Wu H."/>
            <person name="Li Z."/>
            <person name="Zhang Y."/>
            <person name="Yin Y."/>
            <person name="Song W."/>
            <person name="Jiang J."/>
            <person name="Jackson S.A."/>
            <person name="Wing R.A."/>
            <person name="Wang J."/>
            <person name="Chen M."/>
        </authorList>
    </citation>
    <scope>NUCLEOTIDE SEQUENCE [LARGE SCALE GENOMIC DNA]</scope>
    <source>
        <strain evidence="4">cv. IRGC 101232</strain>
    </source>
</reference>
<dbReference type="OMA" id="NNNRWIF"/>
<keyword evidence="5" id="KW-1185">Reference proteome</keyword>
<evidence type="ECO:0000256" key="2">
    <source>
        <dbReference type="ARBA" id="ARBA00023004"/>
    </source>
</evidence>
<accession>J3KZP3</accession>
<dbReference type="Gramene" id="OB01G24490.1">
    <property type="protein sequence ID" value="OB01G24490.1"/>
    <property type="gene ID" value="OB01G24490"/>
</dbReference>
<sequence>MALDRYCAAVRDVADGLLAAMASNLGLRRDVITGRCGGAGGGMQMVRMQCYPPCAQADKVVGISPHSDADLVTILLQVNGVDGLHIMRNNGAWLPVSPLEGAFVVNVGDVLQTNDQTLQSKSQTSYIMKRRVSKSFGSAPVFILVSAGMRAMQGKNRRVFHKGESTIEE</sequence>
<name>J3KZP3_ORYBR</name>
<protein>
    <recommendedName>
        <fullName evidence="3">Fe2OG dioxygenase domain-containing protein</fullName>
    </recommendedName>
</protein>